<name>A0ABW3VP71_9PSEU</name>
<gene>
    <name evidence="2" type="ORF">ACFQ34_27545</name>
</gene>
<dbReference type="CDD" id="cd07247">
    <property type="entry name" value="SgaA_N_like"/>
    <property type="match status" value="2"/>
</dbReference>
<sequence length="256" mass="26474">MATHEGQWKAGTPCWVDLNVPDVPTATAFYSAVLGWSFVDTGAEFGNYQIAQVDGRAAAGIGPIMQEGQPSFWTLYLASDDADATAKLVTDNGGSLIAGPMDIPGSGRMVIATDTAGAVFGVWQTLGMNGAEVVNEPGGLVWEDARLTDPETARAFYAAVFGYTYDAVDGAPEDYTTFALDGEIKGGMGGLMGAPDGTPSHWIAYFGAADVDAAVAQVQANGGSVMMAPQNTPFGRMGIVADPFGAPFCLHGEVTG</sequence>
<dbReference type="Gene3D" id="3.10.180.10">
    <property type="entry name" value="2,3-Dihydroxybiphenyl 1,2-Dioxygenase, domain 1"/>
    <property type="match status" value="2"/>
</dbReference>
<feature type="domain" description="VOC" evidence="1">
    <location>
        <begin position="12"/>
        <end position="125"/>
    </location>
</feature>
<feature type="domain" description="VOC" evidence="1">
    <location>
        <begin position="139"/>
        <end position="253"/>
    </location>
</feature>
<evidence type="ECO:0000259" key="1">
    <source>
        <dbReference type="PROSITE" id="PS51819"/>
    </source>
</evidence>
<dbReference type="Proteomes" id="UP001597182">
    <property type="component" value="Unassembled WGS sequence"/>
</dbReference>
<dbReference type="Pfam" id="PF00903">
    <property type="entry name" value="Glyoxalase"/>
    <property type="match status" value="2"/>
</dbReference>
<dbReference type="InterPro" id="IPR029068">
    <property type="entry name" value="Glyas_Bleomycin-R_OHBP_Dase"/>
</dbReference>
<dbReference type="RefSeq" id="WP_013676025.1">
    <property type="nucleotide sequence ID" value="NZ_BAABKS010000030.1"/>
</dbReference>
<evidence type="ECO:0000313" key="3">
    <source>
        <dbReference type="Proteomes" id="UP001597182"/>
    </source>
</evidence>
<proteinExistence type="predicted"/>
<reference evidence="3" key="1">
    <citation type="journal article" date="2019" name="Int. J. Syst. Evol. Microbiol.">
        <title>The Global Catalogue of Microorganisms (GCM) 10K type strain sequencing project: providing services to taxonomists for standard genome sequencing and annotation.</title>
        <authorList>
            <consortium name="The Broad Institute Genomics Platform"/>
            <consortium name="The Broad Institute Genome Sequencing Center for Infectious Disease"/>
            <person name="Wu L."/>
            <person name="Ma J."/>
        </authorList>
    </citation>
    <scope>NUCLEOTIDE SEQUENCE [LARGE SCALE GENOMIC DNA]</scope>
    <source>
        <strain evidence="3">CCUG 49018</strain>
    </source>
</reference>
<dbReference type="PROSITE" id="PS51819">
    <property type="entry name" value="VOC"/>
    <property type="match status" value="2"/>
</dbReference>
<accession>A0ABW3VP71</accession>
<keyword evidence="3" id="KW-1185">Reference proteome</keyword>
<protein>
    <submittedName>
        <fullName evidence="2">VOC family protein</fullName>
    </submittedName>
</protein>
<dbReference type="SUPFAM" id="SSF54593">
    <property type="entry name" value="Glyoxalase/Bleomycin resistance protein/Dihydroxybiphenyl dioxygenase"/>
    <property type="match status" value="2"/>
</dbReference>
<dbReference type="PANTHER" id="PTHR33993:SF10">
    <property type="entry name" value="CONSERVED PROTEIN"/>
    <property type="match status" value="1"/>
</dbReference>
<dbReference type="InterPro" id="IPR052164">
    <property type="entry name" value="Anthracycline_SecMetBiosynth"/>
</dbReference>
<dbReference type="InterPro" id="IPR004360">
    <property type="entry name" value="Glyas_Fos-R_dOase_dom"/>
</dbReference>
<comment type="caution">
    <text evidence="2">The sequence shown here is derived from an EMBL/GenBank/DDBJ whole genome shotgun (WGS) entry which is preliminary data.</text>
</comment>
<organism evidence="2 3">
    <name type="scientific">Pseudonocardia benzenivorans</name>
    <dbReference type="NCBI Taxonomy" id="228005"/>
    <lineage>
        <taxon>Bacteria</taxon>
        <taxon>Bacillati</taxon>
        <taxon>Actinomycetota</taxon>
        <taxon>Actinomycetes</taxon>
        <taxon>Pseudonocardiales</taxon>
        <taxon>Pseudonocardiaceae</taxon>
        <taxon>Pseudonocardia</taxon>
    </lineage>
</organism>
<evidence type="ECO:0000313" key="2">
    <source>
        <dbReference type="EMBL" id="MFD1237057.1"/>
    </source>
</evidence>
<dbReference type="InterPro" id="IPR037523">
    <property type="entry name" value="VOC_core"/>
</dbReference>
<dbReference type="PANTHER" id="PTHR33993">
    <property type="entry name" value="GLYOXALASE-RELATED"/>
    <property type="match status" value="1"/>
</dbReference>
<dbReference type="EMBL" id="JBHTMB010000263">
    <property type="protein sequence ID" value="MFD1237057.1"/>
    <property type="molecule type" value="Genomic_DNA"/>
</dbReference>